<reference evidence="3" key="1">
    <citation type="submission" date="2017-02" db="UniProtKB">
        <authorList>
            <consortium name="WormBaseParasite"/>
        </authorList>
    </citation>
    <scope>IDENTIFICATION</scope>
</reference>
<sequence>MSNYNQNGRVSLYGSYWNLANSATASSAGLPAPSRQSPYAQYASQQVLLSNLRQITLLNPS</sequence>
<evidence type="ECO:0000313" key="3">
    <source>
        <dbReference type="WBParaSite" id="ASIM_0000721701-mRNA-1"/>
    </source>
</evidence>
<proteinExistence type="predicted"/>
<protein>
    <submittedName>
        <fullName evidence="1 3">Uncharacterized protein</fullName>
    </submittedName>
</protein>
<gene>
    <name evidence="1" type="ORF">ASIM_LOCUS6986</name>
</gene>
<dbReference type="WBParaSite" id="ASIM_0000721701-mRNA-1">
    <property type="protein sequence ID" value="ASIM_0000721701-mRNA-1"/>
    <property type="gene ID" value="ASIM_0000721701"/>
</dbReference>
<dbReference type="AlphaFoldDB" id="A0A0M3JHV2"/>
<dbReference type="OrthoDB" id="10415426at2759"/>
<evidence type="ECO:0000313" key="1">
    <source>
        <dbReference type="EMBL" id="VDK28252.1"/>
    </source>
</evidence>
<organism evidence="3">
    <name type="scientific">Anisakis simplex</name>
    <name type="common">Herring worm</name>
    <dbReference type="NCBI Taxonomy" id="6269"/>
    <lineage>
        <taxon>Eukaryota</taxon>
        <taxon>Metazoa</taxon>
        <taxon>Ecdysozoa</taxon>
        <taxon>Nematoda</taxon>
        <taxon>Chromadorea</taxon>
        <taxon>Rhabditida</taxon>
        <taxon>Spirurina</taxon>
        <taxon>Ascaridomorpha</taxon>
        <taxon>Ascaridoidea</taxon>
        <taxon>Anisakidae</taxon>
        <taxon>Anisakis</taxon>
        <taxon>Anisakis simplex complex</taxon>
    </lineage>
</organism>
<name>A0A0M3JHV2_ANISI</name>
<keyword evidence="2" id="KW-1185">Reference proteome</keyword>
<accession>A0A0M3JHV2</accession>
<dbReference type="Proteomes" id="UP000267096">
    <property type="component" value="Unassembled WGS sequence"/>
</dbReference>
<reference evidence="1 2" key="2">
    <citation type="submission" date="2018-11" db="EMBL/GenBank/DDBJ databases">
        <authorList>
            <consortium name="Pathogen Informatics"/>
        </authorList>
    </citation>
    <scope>NUCLEOTIDE SEQUENCE [LARGE SCALE GENOMIC DNA]</scope>
</reference>
<dbReference type="EMBL" id="UYRR01016111">
    <property type="protein sequence ID" value="VDK28252.1"/>
    <property type="molecule type" value="Genomic_DNA"/>
</dbReference>
<evidence type="ECO:0000313" key="2">
    <source>
        <dbReference type="Proteomes" id="UP000267096"/>
    </source>
</evidence>